<reference evidence="3" key="1">
    <citation type="submission" date="2023-07" db="EMBL/GenBank/DDBJ databases">
        <authorList>
            <person name="Stuckert A."/>
        </authorList>
    </citation>
    <scope>NUCLEOTIDE SEQUENCE</scope>
</reference>
<organism evidence="3 4">
    <name type="scientific">Ranitomeya imitator</name>
    <name type="common">mimic poison frog</name>
    <dbReference type="NCBI Taxonomy" id="111125"/>
    <lineage>
        <taxon>Eukaryota</taxon>
        <taxon>Metazoa</taxon>
        <taxon>Chordata</taxon>
        <taxon>Craniata</taxon>
        <taxon>Vertebrata</taxon>
        <taxon>Euteleostomi</taxon>
        <taxon>Amphibia</taxon>
        <taxon>Batrachia</taxon>
        <taxon>Anura</taxon>
        <taxon>Neobatrachia</taxon>
        <taxon>Hyloidea</taxon>
        <taxon>Dendrobatidae</taxon>
        <taxon>Dendrobatinae</taxon>
        <taxon>Ranitomeya</taxon>
    </lineage>
</organism>
<dbReference type="Pfam" id="PF07679">
    <property type="entry name" value="I-set"/>
    <property type="match status" value="1"/>
</dbReference>
<dbReference type="InterPro" id="IPR013098">
    <property type="entry name" value="Ig_I-set"/>
</dbReference>
<dbReference type="InterPro" id="IPR036179">
    <property type="entry name" value="Ig-like_dom_sf"/>
</dbReference>
<gene>
    <name evidence="3" type="ORF">RIMI_LOCUS8887643</name>
</gene>
<proteinExistence type="predicted"/>
<evidence type="ECO:0000259" key="2">
    <source>
        <dbReference type="PROSITE" id="PS50835"/>
    </source>
</evidence>
<evidence type="ECO:0000313" key="4">
    <source>
        <dbReference type="Proteomes" id="UP001176940"/>
    </source>
</evidence>
<dbReference type="PROSITE" id="PS50835">
    <property type="entry name" value="IG_LIKE"/>
    <property type="match status" value="1"/>
</dbReference>
<dbReference type="InterPro" id="IPR003598">
    <property type="entry name" value="Ig_sub2"/>
</dbReference>
<dbReference type="PANTHER" id="PTHR47633">
    <property type="entry name" value="IMMUNOGLOBULIN"/>
    <property type="match status" value="1"/>
</dbReference>
<protein>
    <recommendedName>
        <fullName evidence="2">Ig-like domain-containing protein</fullName>
    </recommendedName>
</protein>
<feature type="compositionally biased region" description="Polar residues" evidence="1">
    <location>
        <begin position="1"/>
        <end position="20"/>
    </location>
</feature>
<feature type="region of interest" description="Disordered" evidence="1">
    <location>
        <begin position="1"/>
        <end position="56"/>
    </location>
</feature>
<dbReference type="InterPro" id="IPR003599">
    <property type="entry name" value="Ig_sub"/>
</dbReference>
<dbReference type="Proteomes" id="UP001176940">
    <property type="component" value="Unassembled WGS sequence"/>
</dbReference>
<comment type="caution">
    <text evidence="3">The sequence shown here is derived from an EMBL/GenBank/DDBJ whole genome shotgun (WGS) entry which is preliminary data.</text>
</comment>
<evidence type="ECO:0000313" key="3">
    <source>
        <dbReference type="EMBL" id="CAJ0940729.1"/>
    </source>
</evidence>
<dbReference type="SUPFAM" id="SSF48726">
    <property type="entry name" value="Immunoglobulin"/>
    <property type="match status" value="1"/>
</dbReference>
<dbReference type="InterPro" id="IPR007110">
    <property type="entry name" value="Ig-like_dom"/>
</dbReference>
<dbReference type="EMBL" id="CAUEEQ010017986">
    <property type="protein sequence ID" value="CAJ0940729.1"/>
    <property type="molecule type" value="Genomic_DNA"/>
</dbReference>
<dbReference type="Gene3D" id="2.60.40.10">
    <property type="entry name" value="Immunoglobulins"/>
    <property type="match status" value="1"/>
</dbReference>
<feature type="domain" description="Ig-like" evidence="2">
    <location>
        <begin position="85"/>
        <end position="172"/>
    </location>
</feature>
<accession>A0ABN9LJ55</accession>
<evidence type="ECO:0000256" key="1">
    <source>
        <dbReference type="SAM" id="MobiDB-lite"/>
    </source>
</evidence>
<name>A0ABN9LJ55_9NEOB</name>
<sequence>METSDGGSKAPQITSSSITLRSVKIQPGLKHSRPRRCQSGETLVEQSHRASDGDQQGAVVAKKAATLLTQSSLEAEGFETPQFAPRFVKVLKSRIVTEGQDLVLSCTVHGDPRPEISWLLNDQPIQFARSTYEDQIAQLTVQDALPEDRGVYTCVAQNSCGSSSCKATVTVTDCYNVSIYTFSDVG</sequence>
<dbReference type="InterPro" id="IPR013783">
    <property type="entry name" value="Ig-like_fold"/>
</dbReference>
<dbReference type="SMART" id="SM00408">
    <property type="entry name" value="IGc2"/>
    <property type="match status" value="1"/>
</dbReference>
<dbReference type="SMART" id="SM00409">
    <property type="entry name" value="IG"/>
    <property type="match status" value="1"/>
</dbReference>
<keyword evidence="4" id="KW-1185">Reference proteome</keyword>